<evidence type="ECO:0000313" key="1">
    <source>
        <dbReference type="EMBL" id="KAI3764944.1"/>
    </source>
</evidence>
<dbReference type="EMBL" id="CM042011">
    <property type="protein sequence ID" value="KAI3764944.1"/>
    <property type="molecule type" value="Genomic_DNA"/>
</dbReference>
<sequence length="123" mass="14210">MGPKVEFTRLGEDTPPAELKIDFGGDPTMEDSMETGRGQDSLNGLGKGPEFMVWKFTEEGGQWRPQNPLLHSHQYLCRHTWYYHRFPMNLTHQISLRRRSSSESEGQCFHSYPADRKAPHQTC</sequence>
<protein>
    <submittedName>
        <fullName evidence="1">Uncharacterized protein</fullName>
    </submittedName>
</protein>
<gene>
    <name evidence="1" type="ORF">L2E82_14962</name>
</gene>
<proteinExistence type="predicted"/>
<dbReference type="Proteomes" id="UP001055811">
    <property type="component" value="Linkage Group LG03"/>
</dbReference>
<evidence type="ECO:0000313" key="2">
    <source>
        <dbReference type="Proteomes" id="UP001055811"/>
    </source>
</evidence>
<organism evidence="1 2">
    <name type="scientific">Cichorium intybus</name>
    <name type="common">Chicory</name>
    <dbReference type="NCBI Taxonomy" id="13427"/>
    <lineage>
        <taxon>Eukaryota</taxon>
        <taxon>Viridiplantae</taxon>
        <taxon>Streptophyta</taxon>
        <taxon>Embryophyta</taxon>
        <taxon>Tracheophyta</taxon>
        <taxon>Spermatophyta</taxon>
        <taxon>Magnoliopsida</taxon>
        <taxon>eudicotyledons</taxon>
        <taxon>Gunneridae</taxon>
        <taxon>Pentapetalae</taxon>
        <taxon>asterids</taxon>
        <taxon>campanulids</taxon>
        <taxon>Asterales</taxon>
        <taxon>Asteraceae</taxon>
        <taxon>Cichorioideae</taxon>
        <taxon>Cichorieae</taxon>
        <taxon>Cichoriinae</taxon>
        <taxon>Cichorium</taxon>
    </lineage>
</organism>
<keyword evidence="2" id="KW-1185">Reference proteome</keyword>
<name>A0ACB9F1H8_CICIN</name>
<reference evidence="1 2" key="2">
    <citation type="journal article" date="2022" name="Mol. Ecol. Resour.">
        <title>The genomes of chicory, endive, great burdock and yacon provide insights into Asteraceae paleo-polyploidization history and plant inulin production.</title>
        <authorList>
            <person name="Fan W."/>
            <person name="Wang S."/>
            <person name="Wang H."/>
            <person name="Wang A."/>
            <person name="Jiang F."/>
            <person name="Liu H."/>
            <person name="Zhao H."/>
            <person name="Xu D."/>
            <person name="Zhang Y."/>
        </authorList>
    </citation>
    <scope>NUCLEOTIDE SEQUENCE [LARGE SCALE GENOMIC DNA]</scope>
    <source>
        <strain evidence="2">cv. Punajuju</strain>
        <tissue evidence="1">Leaves</tissue>
    </source>
</reference>
<comment type="caution">
    <text evidence="1">The sequence shown here is derived from an EMBL/GenBank/DDBJ whole genome shotgun (WGS) entry which is preliminary data.</text>
</comment>
<reference evidence="2" key="1">
    <citation type="journal article" date="2022" name="Mol. Ecol. Resour.">
        <title>The genomes of chicory, endive, great burdock and yacon provide insights into Asteraceae palaeo-polyploidization history and plant inulin production.</title>
        <authorList>
            <person name="Fan W."/>
            <person name="Wang S."/>
            <person name="Wang H."/>
            <person name="Wang A."/>
            <person name="Jiang F."/>
            <person name="Liu H."/>
            <person name="Zhao H."/>
            <person name="Xu D."/>
            <person name="Zhang Y."/>
        </authorList>
    </citation>
    <scope>NUCLEOTIDE SEQUENCE [LARGE SCALE GENOMIC DNA]</scope>
    <source>
        <strain evidence="2">cv. Punajuju</strain>
    </source>
</reference>
<accession>A0ACB9F1H8</accession>